<keyword evidence="4 7" id="KW-0863">Zinc-finger</keyword>
<dbReference type="EMBL" id="JAANQT010000860">
    <property type="protein sequence ID" value="KAG1307913.1"/>
    <property type="molecule type" value="Genomic_DNA"/>
</dbReference>
<keyword evidence="6" id="KW-0539">Nucleus</keyword>
<feature type="compositionally biased region" description="Low complexity" evidence="8">
    <location>
        <begin position="301"/>
        <end position="315"/>
    </location>
</feature>
<evidence type="ECO:0000256" key="2">
    <source>
        <dbReference type="ARBA" id="ARBA00022723"/>
    </source>
</evidence>
<dbReference type="InterPro" id="IPR036236">
    <property type="entry name" value="Znf_C2H2_sf"/>
</dbReference>
<protein>
    <recommendedName>
        <fullName evidence="9">C2H2-type domain-containing protein</fullName>
    </recommendedName>
</protein>
<evidence type="ECO:0000259" key="9">
    <source>
        <dbReference type="PROSITE" id="PS50157"/>
    </source>
</evidence>
<sequence length="315" mass="36196">MKNDEINHHPSSLDPCYADNKQDMNHLLNDLSFVLLSENDWMTSIPLDQPPFYSLNSEPSSISPTFSTPDIGLFSHRPSLDYLSTSSCSPPIDLEDHLSMMDDPLYLFHPSLSDHPLSSSLHHLSKEELIERVVRLESERDPQPIQSKKISLQTISIPPLVTKNTTSTESYRCQWTLCDAQAPTLEKLMVHICNNHIGSGKPSYYCEWKDCSRNKKPFMKRHKMHNHIRTHTGERPFVCSVIGCHKTFSRPDSLCTHIKTHSDNRPYLCSMPGCDKAYYHSRSLRKHIKSTHMKHSKSNKHMPSSISHSSMPYYH</sequence>
<evidence type="ECO:0000256" key="6">
    <source>
        <dbReference type="ARBA" id="ARBA00023242"/>
    </source>
</evidence>
<dbReference type="GO" id="GO:0005634">
    <property type="term" value="C:nucleus"/>
    <property type="evidence" value="ECO:0007669"/>
    <property type="project" value="UniProtKB-SubCell"/>
</dbReference>
<comment type="subcellular location">
    <subcellularLocation>
        <location evidence="1">Nucleus</location>
    </subcellularLocation>
</comment>
<dbReference type="PANTHER" id="PTHR45718:SF4">
    <property type="entry name" value="TRANSCRIPTIONAL ACTIVATOR CUBITUS INTERRUPTUS"/>
    <property type="match status" value="1"/>
</dbReference>
<dbReference type="Proteomes" id="UP000716291">
    <property type="component" value="Unassembled WGS sequence"/>
</dbReference>
<name>A0A9P6X8V0_RHIOR</name>
<evidence type="ECO:0000256" key="1">
    <source>
        <dbReference type="ARBA" id="ARBA00004123"/>
    </source>
</evidence>
<evidence type="ECO:0000256" key="4">
    <source>
        <dbReference type="ARBA" id="ARBA00022771"/>
    </source>
</evidence>
<dbReference type="GO" id="GO:0008270">
    <property type="term" value="F:zinc ion binding"/>
    <property type="evidence" value="ECO:0007669"/>
    <property type="project" value="UniProtKB-KW"/>
</dbReference>
<dbReference type="PROSITE" id="PS00028">
    <property type="entry name" value="ZINC_FINGER_C2H2_1"/>
    <property type="match status" value="2"/>
</dbReference>
<reference evidence="10" key="1">
    <citation type="journal article" date="2020" name="Microb. Genom.">
        <title>Genetic diversity of clinical and environmental Mucorales isolates obtained from an investigation of mucormycosis cases among solid organ transplant recipients.</title>
        <authorList>
            <person name="Nguyen M.H."/>
            <person name="Kaul D."/>
            <person name="Muto C."/>
            <person name="Cheng S.J."/>
            <person name="Richter R.A."/>
            <person name="Bruno V.M."/>
            <person name="Liu G."/>
            <person name="Beyhan S."/>
            <person name="Sundermann A.J."/>
            <person name="Mounaud S."/>
            <person name="Pasculle A.W."/>
            <person name="Nierman W.C."/>
            <person name="Driscoll E."/>
            <person name="Cumbie R."/>
            <person name="Clancy C.J."/>
            <person name="Dupont C.L."/>
        </authorList>
    </citation>
    <scope>NUCLEOTIDE SEQUENCE</scope>
    <source>
        <strain evidence="10">GL11</strain>
    </source>
</reference>
<evidence type="ECO:0000256" key="8">
    <source>
        <dbReference type="SAM" id="MobiDB-lite"/>
    </source>
</evidence>
<dbReference type="GO" id="GO:0000981">
    <property type="term" value="F:DNA-binding transcription factor activity, RNA polymerase II-specific"/>
    <property type="evidence" value="ECO:0007669"/>
    <property type="project" value="TreeGrafter"/>
</dbReference>
<dbReference type="Pfam" id="PF23561">
    <property type="entry name" value="zf-C2H2_15"/>
    <property type="match status" value="1"/>
</dbReference>
<organism evidence="10 11">
    <name type="scientific">Rhizopus oryzae</name>
    <name type="common">Mucormycosis agent</name>
    <name type="synonym">Rhizopus arrhizus var. delemar</name>
    <dbReference type="NCBI Taxonomy" id="64495"/>
    <lineage>
        <taxon>Eukaryota</taxon>
        <taxon>Fungi</taxon>
        <taxon>Fungi incertae sedis</taxon>
        <taxon>Mucoromycota</taxon>
        <taxon>Mucoromycotina</taxon>
        <taxon>Mucoromycetes</taxon>
        <taxon>Mucorales</taxon>
        <taxon>Mucorineae</taxon>
        <taxon>Rhizopodaceae</taxon>
        <taxon>Rhizopus</taxon>
    </lineage>
</organism>
<dbReference type="InterPro" id="IPR043359">
    <property type="entry name" value="GLI-like"/>
</dbReference>
<dbReference type="GO" id="GO:0000978">
    <property type="term" value="F:RNA polymerase II cis-regulatory region sequence-specific DNA binding"/>
    <property type="evidence" value="ECO:0007669"/>
    <property type="project" value="TreeGrafter"/>
</dbReference>
<evidence type="ECO:0000256" key="7">
    <source>
        <dbReference type="PROSITE-ProRule" id="PRU00042"/>
    </source>
</evidence>
<keyword evidence="11" id="KW-1185">Reference proteome</keyword>
<dbReference type="InterPro" id="IPR056436">
    <property type="entry name" value="Znf-C2H2_ZIC1-5/GLI1-3-like"/>
</dbReference>
<dbReference type="PANTHER" id="PTHR45718">
    <property type="entry name" value="TRANSCRIPTIONAL ACTIVATOR CUBITUS INTERRUPTUS"/>
    <property type="match status" value="1"/>
</dbReference>
<evidence type="ECO:0000313" key="10">
    <source>
        <dbReference type="EMBL" id="KAG1307913.1"/>
    </source>
</evidence>
<evidence type="ECO:0000256" key="5">
    <source>
        <dbReference type="ARBA" id="ARBA00022833"/>
    </source>
</evidence>
<feature type="region of interest" description="Disordered" evidence="8">
    <location>
        <begin position="289"/>
        <end position="315"/>
    </location>
</feature>
<dbReference type="Gene3D" id="3.30.160.60">
    <property type="entry name" value="Classic Zinc Finger"/>
    <property type="match status" value="4"/>
</dbReference>
<dbReference type="FunFam" id="3.30.160.60:FF:000446">
    <property type="entry name" value="Zinc finger protein"/>
    <property type="match status" value="1"/>
</dbReference>
<dbReference type="PROSITE" id="PS50157">
    <property type="entry name" value="ZINC_FINGER_C2H2_2"/>
    <property type="match status" value="3"/>
</dbReference>
<feature type="domain" description="C2H2-type" evidence="9">
    <location>
        <begin position="237"/>
        <end position="266"/>
    </location>
</feature>
<dbReference type="InterPro" id="IPR013087">
    <property type="entry name" value="Znf_C2H2_type"/>
</dbReference>
<feature type="compositionally biased region" description="Basic residues" evidence="8">
    <location>
        <begin position="289"/>
        <end position="300"/>
    </location>
</feature>
<evidence type="ECO:0000256" key="3">
    <source>
        <dbReference type="ARBA" id="ARBA00022737"/>
    </source>
</evidence>
<dbReference type="SMART" id="SM00355">
    <property type="entry name" value="ZnF_C2H2"/>
    <property type="match status" value="4"/>
</dbReference>
<dbReference type="SUPFAM" id="SSF57667">
    <property type="entry name" value="beta-beta-alpha zinc fingers"/>
    <property type="match status" value="2"/>
</dbReference>
<feature type="domain" description="C2H2-type" evidence="9">
    <location>
        <begin position="267"/>
        <end position="297"/>
    </location>
</feature>
<keyword evidence="3" id="KW-0677">Repeat</keyword>
<dbReference type="Pfam" id="PF00096">
    <property type="entry name" value="zf-C2H2"/>
    <property type="match status" value="2"/>
</dbReference>
<comment type="caution">
    <text evidence="10">The sequence shown here is derived from an EMBL/GenBank/DDBJ whole genome shotgun (WGS) entry which is preliminary data.</text>
</comment>
<gene>
    <name evidence="10" type="ORF">G6F64_006440</name>
</gene>
<keyword evidence="5" id="KW-0862">Zinc</keyword>
<proteinExistence type="predicted"/>
<evidence type="ECO:0000313" key="11">
    <source>
        <dbReference type="Proteomes" id="UP000716291"/>
    </source>
</evidence>
<accession>A0A9P6X8V0</accession>
<keyword evidence="2" id="KW-0479">Metal-binding</keyword>
<dbReference type="AlphaFoldDB" id="A0A9P6X8V0"/>
<feature type="domain" description="C2H2-type" evidence="9">
    <location>
        <begin position="209"/>
        <end position="236"/>
    </location>
</feature>